<reference evidence="4" key="1">
    <citation type="submission" date="2020-11" db="EMBL/GenBank/DDBJ databases">
        <authorList>
            <consortium name="DOE Joint Genome Institute"/>
            <person name="Ahrendt S."/>
            <person name="Riley R."/>
            <person name="Andreopoulos W."/>
            <person name="Labutti K."/>
            <person name="Pangilinan J."/>
            <person name="Ruiz-Duenas F.J."/>
            <person name="Barrasa J.M."/>
            <person name="Sanchez-Garcia M."/>
            <person name="Camarero S."/>
            <person name="Miyauchi S."/>
            <person name="Serrano A."/>
            <person name="Linde D."/>
            <person name="Babiker R."/>
            <person name="Drula E."/>
            <person name="Ayuso-Fernandez I."/>
            <person name="Pacheco R."/>
            <person name="Padilla G."/>
            <person name="Ferreira P."/>
            <person name="Barriuso J."/>
            <person name="Kellner H."/>
            <person name="Castanera R."/>
            <person name="Alfaro M."/>
            <person name="Ramirez L."/>
            <person name="Pisabarro A.G."/>
            <person name="Kuo A."/>
            <person name="Tritt A."/>
            <person name="Lipzen A."/>
            <person name="He G."/>
            <person name="Yan M."/>
            <person name="Ng V."/>
            <person name="Cullen D."/>
            <person name="Martin F."/>
            <person name="Rosso M.-N."/>
            <person name="Henrissat B."/>
            <person name="Hibbett D."/>
            <person name="Martinez A.T."/>
            <person name="Grigoriev I.V."/>
        </authorList>
    </citation>
    <scope>NUCLEOTIDE SEQUENCE</scope>
    <source>
        <strain evidence="4">CBS 247.69</strain>
    </source>
</reference>
<dbReference type="PANTHER" id="PTHR46588">
    <property type="entry name" value="SERINE/THREONINE/TYROSINE-INTERACTING PROTEIN"/>
    <property type="match status" value="1"/>
</dbReference>
<feature type="domain" description="Tyrosine specific protein phosphatases" evidence="3">
    <location>
        <begin position="98"/>
        <end position="156"/>
    </location>
</feature>
<evidence type="ECO:0000313" key="5">
    <source>
        <dbReference type="Proteomes" id="UP000807353"/>
    </source>
</evidence>
<dbReference type="InterPro" id="IPR029021">
    <property type="entry name" value="Prot-tyrosine_phosphatase-like"/>
</dbReference>
<dbReference type="SMART" id="SM00195">
    <property type="entry name" value="DSPc"/>
    <property type="match status" value="1"/>
</dbReference>
<accession>A0A9P6CKX0</accession>
<dbReference type="OrthoDB" id="2017893at2759"/>
<protein>
    <submittedName>
        <fullName evidence="4">Protein-tyrosine phosphatase-like protein</fullName>
    </submittedName>
</protein>
<dbReference type="EMBL" id="MU150256">
    <property type="protein sequence ID" value="KAF9464183.1"/>
    <property type="molecule type" value="Genomic_DNA"/>
</dbReference>
<dbReference type="PROSITE" id="PS50054">
    <property type="entry name" value="TYR_PHOSPHATASE_DUAL"/>
    <property type="match status" value="1"/>
</dbReference>
<dbReference type="GO" id="GO:0062026">
    <property type="term" value="P:negative regulation of SCF-dependent proteasomal ubiquitin-dependent catabolic process"/>
    <property type="evidence" value="ECO:0007669"/>
    <property type="project" value="TreeGrafter"/>
</dbReference>
<dbReference type="InterPro" id="IPR020422">
    <property type="entry name" value="TYR_PHOSPHATASE_DUAL_dom"/>
</dbReference>
<dbReference type="InterPro" id="IPR000387">
    <property type="entry name" value="Tyr_Pase_dom"/>
</dbReference>
<evidence type="ECO:0000256" key="1">
    <source>
        <dbReference type="ARBA" id="ARBA00009649"/>
    </source>
</evidence>
<dbReference type="CDD" id="cd14522">
    <property type="entry name" value="DSP_STYX"/>
    <property type="match status" value="1"/>
</dbReference>
<evidence type="ECO:0000259" key="3">
    <source>
        <dbReference type="PROSITE" id="PS50056"/>
    </source>
</evidence>
<comment type="similarity">
    <text evidence="1">Belongs to the protein-tyrosine phosphatase family. Non-receptor class subfamily.</text>
</comment>
<dbReference type="GO" id="GO:0140096">
    <property type="term" value="F:catalytic activity, acting on a protein"/>
    <property type="evidence" value="ECO:0007669"/>
    <property type="project" value="UniProtKB-ARBA"/>
</dbReference>
<organism evidence="4 5">
    <name type="scientific">Collybia nuda</name>
    <dbReference type="NCBI Taxonomy" id="64659"/>
    <lineage>
        <taxon>Eukaryota</taxon>
        <taxon>Fungi</taxon>
        <taxon>Dikarya</taxon>
        <taxon>Basidiomycota</taxon>
        <taxon>Agaricomycotina</taxon>
        <taxon>Agaricomycetes</taxon>
        <taxon>Agaricomycetidae</taxon>
        <taxon>Agaricales</taxon>
        <taxon>Tricholomatineae</taxon>
        <taxon>Clitocybaceae</taxon>
        <taxon>Collybia</taxon>
    </lineage>
</organism>
<feature type="domain" description="Tyrosine-protein phosphatase" evidence="2">
    <location>
        <begin position="32"/>
        <end position="178"/>
    </location>
</feature>
<sequence>MNITAPPMSIDEIKSVIQGPGDVEWRYEMRRECQEILPGLWLGPFVASKSLETLQLLGITHIVCIRDAKEAFSVRPRFEQHFRYMTLDVEDNEEQNLIRLFPGAKAFIDTAISQGGRVLVHCNGGISLSPAFVVMFVMQFYQISWEDALHLVQNRRYCISPNGGFLTQIKEYEAIYKANLAVAAYPAAQRTVSRRKRADEDDDEDSNRYFQSLWTRCRNTHNCHLIYSDDDRKRALVSTDQDPDPNAMET</sequence>
<dbReference type="InterPro" id="IPR000340">
    <property type="entry name" value="Dual-sp_phosphatase_cat-dom"/>
</dbReference>
<dbReference type="PROSITE" id="PS50056">
    <property type="entry name" value="TYR_PHOSPHATASE_2"/>
    <property type="match status" value="1"/>
</dbReference>
<gene>
    <name evidence="4" type="ORF">BDZ94DRAFT_1355644</name>
</gene>
<evidence type="ECO:0000313" key="4">
    <source>
        <dbReference type="EMBL" id="KAF9464183.1"/>
    </source>
</evidence>
<dbReference type="FunFam" id="3.90.190.10:FF:000036">
    <property type="entry name" value="Serine/threonine/tyrosine-interacting protein a"/>
    <property type="match status" value="1"/>
</dbReference>
<keyword evidence="5" id="KW-1185">Reference proteome</keyword>
<name>A0A9P6CKX0_9AGAR</name>
<comment type="caution">
    <text evidence="4">The sequence shown here is derived from an EMBL/GenBank/DDBJ whole genome shotgun (WGS) entry which is preliminary data.</text>
</comment>
<dbReference type="PANTHER" id="PTHR46588:SF1">
    <property type="entry name" value="SERINE_THREONINE_TYROSINE-INTERACTING PROTEIN"/>
    <property type="match status" value="1"/>
</dbReference>
<dbReference type="Gene3D" id="3.90.190.10">
    <property type="entry name" value="Protein tyrosine phosphatase superfamily"/>
    <property type="match status" value="1"/>
</dbReference>
<dbReference type="GO" id="GO:1990444">
    <property type="term" value="F:F-box domain binding"/>
    <property type="evidence" value="ECO:0007669"/>
    <property type="project" value="TreeGrafter"/>
</dbReference>
<dbReference type="AlphaFoldDB" id="A0A9P6CKX0"/>
<dbReference type="GO" id="GO:0005654">
    <property type="term" value="C:nucleoplasm"/>
    <property type="evidence" value="ECO:0007669"/>
    <property type="project" value="TreeGrafter"/>
</dbReference>
<dbReference type="InterPro" id="IPR052449">
    <property type="entry name" value="STYX-Interacting_Phosphatase"/>
</dbReference>
<dbReference type="Proteomes" id="UP000807353">
    <property type="component" value="Unassembled WGS sequence"/>
</dbReference>
<dbReference type="Pfam" id="PF00782">
    <property type="entry name" value="DSPc"/>
    <property type="match status" value="1"/>
</dbReference>
<evidence type="ECO:0000259" key="2">
    <source>
        <dbReference type="PROSITE" id="PS50054"/>
    </source>
</evidence>
<dbReference type="GO" id="GO:0005737">
    <property type="term" value="C:cytoplasm"/>
    <property type="evidence" value="ECO:0007669"/>
    <property type="project" value="TreeGrafter"/>
</dbReference>
<dbReference type="SUPFAM" id="SSF52799">
    <property type="entry name" value="(Phosphotyrosine protein) phosphatases II"/>
    <property type="match status" value="1"/>
</dbReference>
<dbReference type="GO" id="GO:0070372">
    <property type="term" value="P:regulation of ERK1 and ERK2 cascade"/>
    <property type="evidence" value="ECO:0007669"/>
    <property type="project" value="TreeGrafter"/>
</dbReference>
<proteinExistence type="inferred from homology"/>